<feature type="domain" description="Peptidase M20 dimerisation" evidence="2">
    <location>
        <begin position="192"/>
        <end position="316"/>
    </location>
</feature>
<dbReference type="Pfam" id="PF07687">
    <property type="entry name" value="M20_dimer"/>
    <property type="match status" value="1"/>
</dbReference>
<sequence>MSSKVRTELARKVEGSLDRLIEVTRRLVAVASPNPPSDTFDVAQVAEALLREIPGIEIERVEPEPRIVSLIGRIRGRAPGRRLIFNGHLDTFPLLENLPWTVPPLGGVLKDGKLYGRGVCDMKGGIACSLLAALLLAENRDAWDGEIVLTLAGDEENMGSLGSGYLLKHFPHAAGDANICGDVGSPKVVRFGEKGLMWVEVEATGSPAHGAHVHRGTNAIDRLRTALNCLKQLEDVPFQSPPVVTAAIGKAKPISEPLSGAGEADTLSRVTVNIGTIEGGTSPNLVPTHAIARADIRLPVGITTDVLAAKLDEWLAPLEGVSWKAIRRFEPSFTDPGHEIVTRTARVAAEVLGETPAVNMRVGGSDSRWYRMFDVPTVVLGLTPFNMGGADEHVLVDELLAVARIHTLVAYDFLSAEP</sequence>
<keyword evidence="1" id="KW-0378">Hydrolase</keyword>
<dbReference type="InterPro" id="IPR002933">
    <property type="entry name" value="Peptidase_M20"/>
</dbReference>
<keyword evidence="4" id="KW-1185">Reference proteome</keyword>
<name>A0ABS6IRM0_9HYPH</name>
<dbReference type="Proteomes" id="UP000727907">
    <property type="component" value="Unassembled WGS sequence"/>
</dbReference>
<dbReference type="InterPro" id="IPR050072">
    <property type="entry name" value="Peptidase_M20A"/>
</dbReference>
<dbReference type="EMBL" id="JAHOPB010000004">
    <property type="protein sequence ID" value="MBU8877239.1"/>
    <property type="molecule type" value="Genomic_DNA"/>
</dbReference>
<dbReference type="InterPro" id="IPR011650">
    <property type="entry name" value="Peptidase_M20_dimer"/>
</dbReference>
<dbReference type="PANTHER" id="PTHR43808">
    <property type="entry name" value="ACETYLORNITHINE DEACETYLASE"/>
    <property type="match status" value="1"/>
</dbReference>
<organism evidence="3 4">
    <name type="scientific">Reyranella humidisoli</name>
    <dbReference type="NCBI Taxonomy" id="2849149"/>
    <lineage>
        <taxon>Bacteria</taxon>
        <taxon>Pseudomonadati</taxon>
        <taxon>Pseudomonadota</taxon>
        <taxon>Alphaproteobacteria</taxon>
        <taxon>Hyphomicrobiales</taxon>
        <taxon>Reyranellaceae</taxon>
        <taxon>Reyranella</taxon>
    </lineage>
</organism>
<dbReference type="Pfam" id="PF01546">
    <property type="entry name" value="Peptidase_M20"/>
    <property type="match status" value="1"/>
</dbReference>
<evidence type="ECO:0000313" key="4">
    <source>
        <dbReference type="Proteomes" id="UP000727907"/>
    </source>
</evidence>
<evidence type="ECO:0000259" key="2">
    <source>
        <dbReference type="Pfam" id="PF07687"/>
    </source>
</evidence>
<dbReference type="PANTHER" id="PTHR43808:SF32">
    <property type="entry name" value="ARGE_DAPE-RELATED DEACYLASE"/>
    <property type="match status" value="1"/>
</dbReference>
<accession>A0ABS6IRM0</accession>
<protein>
    <submittedName>
        <fullName evidence="3">M20/M25/M40 family metallo-hydrolase</fullName>
    </submittedName>
</protein>
<proteinExistence type="predicted"/>
<evidence type="ECO:0000256" key="1">
    <source>
        <dbReference type="ARBA" id="ARBA00022801"/>
    </source>
</evidence>
<dbReference type="RefSeq" id="WP_216966848.1">
    <property type="nucleotide sequence ID" value="NZ_JAHOPB010000004.1"/>
</dbReference>
<reference evidence="3 4" key="1">
    <citation type="submission" date="2021-06" db="EMBL/GenBank/DDBJ databases">
        <authorList>
            <person name="Lee D.H."/>
        </authorList>
    </citation>
    <scope>NUCLEOTIDE SEQUENCE [LARGE SCALE GENOMIC DNA]</scope>
    <source>
        <strain evidence="3 4">MMS21-HV4-11</strain>
    </source>
</reference>
<evidence type="ECO:0000313" key="3">
    <source>
        <dbReference type="EMBL" id="MBU8877239.1"/>
    </source>
</evidence>
<gene>
    <name evidence="3" type="ORF">KQ910_25955</name>
</gene>
<comment type="caution">
    <text evidence="3">The sequence shown here is derived from an EMBL/GenBank/DDBJ whole genome shotgun (WGS) entry which is preliminary data.</text>
</comment>